<evidence type="ECO:0008006" key="6">
    <source>
        <dbReference type="Google" id="ProtNLM"/>
    </source>
</evidence>
<dbReference type="InterPro" id="IPR055690">
    <property type="entry name" value="DUF7266"/>
</dbReference>
<feature type="transmembrane region" description="Helical" evidence="1">
    <location>
        <begin position="20"/>
        <end position="44"/>
    </location>
</feature>
<sequence>MISDHESNGDNRERGMSIAVTHVLTIGITTILIALLLTSAGGLLETETDRSAERSLETIGERIAGEVESADQLAAKDDPDVTITAAHPRTVANSGYTVTLREDCEAPLLDGETDCVELTASNADTVVHVPFTTDRDIDENEVAGGTIEIEVDDDGISLTGGNR</sequence>
<dbReference type="GeneID" id="8826003"/>
<dbReference type="Proteomes" id="UP000011543">
    <property type="component" value="Unassembled WGS sequence"/>
</dbReference>
<protein>
    <recommendedName>
        <fullName evidence="6">Flagellin</fullName>
    </recommendedName>
</protein>
<dbReference type="Pfam" id="PF23928">
    <property type="entry name" value="DUF7266"/>
    <property type="match status" value="1"/>
</dbReference>
<proteinExistence type="predicted"/>
<evidence type="ECO:0000313" key="4">
    <source>
        <dbReference type="Proteomes" id="UP000001879"/>
    </source>
</evidence>
<evidence type="ECO:0000256" key="1">
    <source>
        <dbReference type="SAM" id="Phobius"/>
    </source>
</evidence>
<keyword evidence="4" id="KW-1185">Reference proteome</keyword>
<keyword evidence="1" id="KW-0812">Transmembrane</keyword>
<dbReference type="HOGENOM" id="CLU_120317_0_0_2"/>
<dbReference type="eggNOG" id="arCOG03926">
    <property type="taxonomic scope" value="Archaea"/>
</dbReference>
<name>D3SRS0_NATMM</name>
<keyword evidence="1" id="KW-0472">Membrane</keyword>
<dbReference type="RefSeq" id="WP_004214556.1">
    <property type="nucleotide sequence ID" value="NC_013922.1"/>
</dbReference>
<evidence type="ECO:0000313" key="5">
    <source>
        <dbReference type="Proteomes" id="UP000011543"/>
    </source>
</evidence>
<dbReference type="EMBL" id="CP001932">
    <property type="protein sequence ID" value="ADD06694.1"/>
    <property type="molecule type" value="Genomic_DNA"/>
</dbReference>
<dbReference type="Proteomes" id="UP000001879">
    <property type="component" value="Chromosome"/>
</dbReference>
<dbReference type="PATRIC" id="fig|547559.17.peg.895"/>
<organism evidence="2 4">
    <name type="scientific">Natrialba magadii (strain ATCC 43099 / DSM 3394 / CCM 3739 / CIP 104546 / IAM 13178 / JCM 8861 / NBRC 102185 / NCIMB 2190 / MS3)</name>
    <name type="common">Natronobacterium magadii</name>
    <dbReference type="NCBI Taxonomy" id="547559"/>
    <lineage>
        <taxon>Archaea</taxon>
        <taxon>Methanobacteriati</taxon>
        <taxon>Methanobacteriota</taxon>
        <taxon>Stenosarchaea group</taxon>
        <taxon>Halobacteria</taxon>
        <taxon>Halobacteriales</taxon>
        <taxon>Natrialbaceae</taxon>
        <taxon>Natrialba</taxon>
    </lineage>
</organism>
<keyword evidence="1" id="KW-1133">Transmembrane helix</keyword>
<dbReference type="EMBL" id="AOHS01000023">
    <property type="protein sequence ID" value="ELY31845.1"/>
    <property type="molecule type" value="Genomic_DNA"/>
</dbReference>
<reference evidence="4" key="1">
    <citation type="submission" date="2010-02" db="EMBL/GenBank/DDBJ databases">
        <title>Complete sequence of chromosome of Natrialba magadii ATCC 43099.</title>
        <authorList>
            <consortium name="US DOE Joint Genome Institute"/>
            <person name="Lucas S."/>
            <person name="Copeland A."/>
            <person name="Lapidus A."/>
            <person name="Cheng J.-F."/>
            <person name="Bruce D."/>
            <person name="Goodwin L."/>
            <person name="Pitluck S."/>
            <person name="Davenport K."/>
            <person name="Saunders E."/>
            <person name="Detter J.C."/>
            <person name="Han C."/>
            <person name="Tapia R."/>
            <person name="Land M."/>
            <person name="Hauser L."/>
            <person name="Kyrpides N."/>
            <person name="Mikhailova N."/>
            <person name="De Castro R.E."/>
            <person name="Maupin-Furlow J.A."/>
            <person name="Woyke T."/>
        </authorList>
    </citation>
    <scope>NUCLEOTIDE SEQUENCE [LARGE SCALE GENOMIC DNA]</scope>
    <source>
        <strain evidence="4">ATCC 43099 / DSM 3394 / CCM 3739 / CIP 104546 / IAM 13178 / JCM 8861 / NBRC 102185 / NCIMB 2190 / MS3</strain>
    </source>
</reference>
<reference evidence="2 4" key="2">
    <citation type="journal article" date="2012" name="BMC Genomics">
        <title>A comparative genomics perspective on the genetic content of the alkaliphilic haloarchaeon Natrialba magadii ATCC 43099T.</title>
        <authorList>
            <person name="Siddaramappa S."/>
            <person name="Challacombe J.F."/>
            <person name="Decastro R.E."/>
            <person name="Pfeiffer F."/>
            <person name="Sastre D.E."/>
            <person name="Gimenez M.I."/>
            <person name="Paggi R.A."/>
            <person name="Detter J.C."/>
            <person name="Davenport K.W."/>
            <person name="Goodwin L.A."/>
            <person name="Kyrpides N."/>
            <person name="Tapia R."/>
            <person name="Pitluck S."/>
            <person name="Lucas S."/>
            <person name="Woyke T."/>
            <person name="Maupin-Furlow J.A."/>
        </authorList>
    </citation>
    <scope>NUCLEOTIDE SEQUENCE [LARGE SCALE GENOMIC DNA]</scope>
    <source>
        <strain evidence="2">ATCC 43099</strain>
        <strain evidence="4">ATCC 43099 / DSM 3394 / CCM 3739 / CIP 104546 / IAM 13178 / JCM 8861 / NBRC 102185 / NCIMB 2190 / MS3</strain>
    </source>
</reference>
<dbReference type="PaxDb" id="547559-Nmag_3142"/>
<gene>
    <name evidence="2" type="ordered locus">Nmag_3142</name>
    <name evidence="3" type="ORF">C500_04688</name>
</gene>
<dbReference type="AlphaFoldDB" id="D3SRS0"/>
<evidence type="ECO:0000313" key="3">
    <source>
        <dbReference type="EMBL" id="ELY31845.1"/>
    </source>
</evidence>
<evidence type="ECO:0000313" key="2">
    <source>
        <dbReference type="EMBL" id="ADD06694.1"/>
    </source>
</evidence>
<reference evidence="3 5" key="3">
    <citation type="journal article" date="2014" name="PLoS Genet.">
        <title>Phylogenetically driven sequencing of extremely halophilic archaea reveals strategies for static and dynamic osmo-response.</title>
        <authorList>
            <person name="Becker E.A."/>
            <person name="Seitzer P.M."/>
            <person name="Tritt A."/>
            <person name="Larsen D."/>
            <person name="Krusor M."/>
            <person name="Yao A.I."/>
            <person name="Wu D."/>
            <person name="Madern D."/>
            <person name="Eisen J.A."/>
            <person name="Darling A.E."/>
            <person name="Facciotti M.T."/>
        </authorList>
    </citation>
    <scope>NUCLEOTIDE SEQUENCE [LARGE SCALE GENOMIC DNA]</scope>
    <source>
        <strain evidence="5">ATCC 43099 / DSM 3394 / CCM 3739 / CIP 104546 / IAM 13178 / JCM 8861 / NBRC 102185 / NCIMB 2190 / MS3</strain>
        <strain evidence="3">MS-3</strain>
    </source>
</reference>
<reference evidence="2" key="4">
    <citation type="submission" date="2016-09" db="EMBL/GenBank/DDBJ databases">
        <authorList>
            <person name="Pfeiffer F."/>
        </authorList>
    </citation>
    <scope>NUCLEOTIDE SEQUENCE</scope>
    <source>
        <strain evidence="2">ATCC 43099</strain>
    </source>
</reference>
<dbReference type="KEGG" id="nmg:Nmag_3142"/>
<accession>D3SRS0</accession>
<dbReference type="STRING" id="547559.Nmag_3142"/>